<dbReference type="Gene3D" id="2.130.10.10">
    <property type="entry name" value="YVTN repeat-like/Quinoprotein amine dehydrogenase"/>
    <property type="match status" value="2"/>
</dbReference>
<evidence type="ECO:0000313" key="8">
    <source>
        <dbReference type="EMBL" id="CAF1339856.1"/>
    </source>
</evidence>
<dbReference type="PROSITE" id="PS50082">
    <property type="entry name" value="WD_REPEATS_2"/>
    <property type="match status" value="5"/>
</dbReference>
<dbReference type="GO" id="GO:0005506">
    <property type="term" value="F:iron ion binding"/>
    <property type="evidence" value="ECO:0007669"/>
    <property type="project" value="InterPro"/>
</dbReference>
<comment type="cofactor">
    <cofactor evidence="1">
        <name>L-ascorbate</name>
        <dbReference type="ChEBI" id="CHEBI:38290"/>
    </cofactor>
</comment>
<dbReference type="PANTHER" id="PTHR22847">
    <property type="entry name" value="WD40 REPEAT PROTEIN"/>
    <property type="match status" value="1"/>
</dbReference>
<dbReference type="CDD" id="cd00200">
    <property type="entry name" value="WD40"/>
    <property type="match status" value="1"/>
</dbReference>
<sequence>MSSNITIRNLLPDTDLICFLVCSLFTKEECDNLLNAERKASFQKAISNYPTYYRNNDRLVIDDSHLSAYLFDKIKSHLPDHIENWTLAELNTRLRFCKYNANQYFHRHLDGIHYVSTTKQSKLTFMIYLNNAEEFEGGRTLFYKTKDSTEIWASYVPQQGDVMIFDHNLWHEGEEVTNGEKFVLRSDILYTKELEESSKEPFSGHLGYIWKILVFDNDTLLSAGRDKTIHVWNMNGDSRQTLRGHQNSILCMEKMNERTFISGSRDKQMKIWKRNDNQMFELINSFSVHSATVLSICKVTKDFFASSAADNSIKIVNLNGQIQHELIEHTNWVWQVVKLHDDCLASCSEDQTIKIWDYKNDKCIRTFYDHCSVICLMYDQVTNTLVSGNFQGEIMLRELSSDFNEIRTRKLDGHNGIVRTILKVNETLLASGGEDNKVKIWNIQSGICVQEFQHDNFVQALELTNDGKLLSASYDGTIKAWKI</sequence>
<feature type="repeat" description="WD" evidence="6">
    <location>
        <begin position="344"/>
        <end position="366"/>
    </location>
</feature>
<comment type="caution">
    <text evidence="8">The sequence shown here is derived from an EMBL/GenBank/DDBJ whole genome shotgun (WGS) entry which is preliminary data.</text>
</comment>
<evidence type="ECO:0000259" key="7">
    <source>
        <dbReference type="SMART" id="SM00702"/>
    </source>
</evidence>
<dbReference type="SMART" id="SM00702">
    <property type="entry name" value="P4Hc"/>
    <property type="match status" value="1"/>
</dbReference>
<dbReference type="PANTHER" id="PTHR22847:SF637">
    <property type="entry name" value="WD REPEAT DOMAIN 5B"/>
    <property type="match status" value="1"/>
</dbReference>
<dbReference type="PRINTS" id="PR00320">
    <property type="entry name" value="GPROTEINBRPT"/>
</dbReference>
<dbReference type="Gene3D" id="2.60.120.620">
    <property type="entry name" value="q2cbj1_9rhob like domain"/>
    <property type="match status" value="1"/>
</dbReference>
<evidence type="ECO:0000256" key="4">
    <source>
        <dbReference type="ARBA" id="ARBA00022964"/>
    </source>
</evidence>
<evidence type="ECO:0000313" key="11">
    <source>
        <dbReference type="Proteomes" id="UP000663852"/>
    </source>
</evidence>
<organism evidence="8 11">
    <name type="scientific">Adineta ricciae</name>
    <name type="common">Rotifer</name>
    <dbReference type="NCBI Taxonomy" id="249248"/>
    <lineage>
        <taxon>Eukaryota</taxon>
        <taxon>Metazoa</taxon>
        <taxon>Spiralia</taxon>
        <taxon>Gnathifera</taxon>
        <taxon>Rotifera</taxon>
        <taxon>Eurotatoria</taxon>
        <taxon>Bdelloidea</taxon>
        <taxon>Adinetida</taxon>
        <taxon>Adinetidae</taxon>
        <taxon>Adineta</taxon>
    </lineage>
</organism>
<dbReference type="InterPro" id="IPR006620">
    <property type="entry name" value="Pro_4_hyd_alph"/>
</dbReference>
<dbReference type="SMART" id="SM00320">
    <property type="entry name" value="WD40"/>
    <property type="match status" value="7"/>
</dbReference>
<evidence type="ECO:0000313" key="9">
    <source>
        <dbReference type="EMBL" id="CAF1389564.1"/>
    </source>
</evidence>
<name>A0A815GHJ9_ADIRI</name>
<dbReference type="Pfam" id="PF00400">
    <property type="entry name" value="WD40"/>
    <property type="match status" value="4"/>
</dbReference>
<dbReference type="InterPro" id="IPR044862">
    <property type="entry name" value="Pro_4_hyd_alph_FE2OG_OXY"/>
</dbReference>
<dbReference type="SUPFAM" id="SSF50978">
    <property type="entry name" value="WD40 repeat-like"/>
    <property type="match status" value="1"/>
</dbReference>
<evidence type="ECO:0000313" key="10">
    <source>
        <dbReference type="Proteomes" id="UP000663828"/>
    </source>
</evidence>
<dbReference type="GO" id="GO:1990234">
    <property type="term" value="C:transferase complex"/>
    <property type="evidence" value="ECO:0007669"/>
    <property type="project" value="UniProtKB-ARBA"/>
</dbReference>
<protein>
    <recommendedName>
        <fullName evidence="7">Prolyl 4-hydroxylase alpha subunit domain-containing protein</fullName>
    </recommendedName>
</protein>
<dbReference type="GO" id="GO:0051213">
    <property type="term" value="F:dioxygenase activity"/>
    <property type="evidence" value="ECO:0007669"/>
    <property type="project" value="UniProtKB-KW"/>
</dbReference>
<gene>
    <name evidence="8" type="ORF">EDS130_LOCUS32673</name>
    <name evidence="9" type="ORF">XAT740_LOCUS33526</name>
</gene>
<dbReference type="PROSITE" id="PS00678">
    <property type="entry name" value="WD_REPEATS_1"/>
    <property type="match status" value="2"/>
</dbReference>
<keyword evidence="3" id="KW-0677">Repeat</keyword>
<dbReference type="Pfam" id="PF25048">
    <property type="entry name" value="Beta-prop_TEP1_C"/>
    <property type="match status" value="1"/>
</dbReference>
<evidence type="ECO:0000256" key="1">
    <source>
        <dbReference type="ARBA" id="ARBA00001961"/>
    </source>
</evidence>
<dbReference type="InterPro" id="IPR036322">
    <property type="entry name" value="WD40_repeat_dom_sf"/>
</dbReference>
<proteinExistence type="predicted"/>
<dbReference type="EMBL" id="CAJNOJ010000252">
    <property type="protein sequence ID" value="CAF1339856.1"/>
    <property type="molecule type" value="Genomic_DNA"/>
</dbReference>
<dbReference type="PROSITE" id="PS50294">
    <property type="entry name" value="WD_REPEATS_REGION"/>
    <property type="match status" value="2"/>
</dbReference>
<dbReference type="EMBL" id="CAJNOR010003207">
    <property type="protein sequence ID" value="CAF1389564.1"/>
    <property type="molecule type" value="Genomic_DNA"/>
</dbReference>
<feature type="repeat" description="WD" evidence="6">
    <location>
        <begin position="451"/>
        <end position="483"/>
    </location>
</feature>
<dbReference type="OrthoDB" id="69177at2759"/>
<evidence type="ECO:0000256" key="6">
    <source>
        <dbReference type="PROSITE-ProRule" id="PRU00221"/>
    </source>
</evidence>
<dbReference type="Pfam" id="PF13640">
    <property type="entry name" value="2OG-FeII_Oxy_3"/>
    <property type="match status" value="1"/>
</dbReference>
<dbReference type="Proteomes" id="UP000663828">
    <property type="component" value="Unassembled WGS sequence"/>
</dbReference>
<accession>A0A815GHJ9</accession>
<keyword evidence="5" id="KW-0560">Oxidoreductase</keyword>
<keyword evidence="2 6" id="KW-0853">WD repeat</keyword>
<dbReference type="GO" id="GO:0031418">
    <property type="term" value="F:L-ascorbic acid binding"/>
    <property type="evidence" value="ECO:0007669"/>
    <property type="project" value="InterPro"/>
</dbReference>
<feature type="repeat" description="WD" evidence="6">
    <location>
        <begin position="202"/>
        <end position="242"/>
    </location>
</feature>
<evidence type="ECO:0000256" key="5">
    <source>
        <dbReference type="ARBA" id="ARBA00023002"/>
    </source>
</evidence>
<dbReference type="InterPro" id="IPR019775">
    <property type="entry name" value="WD40_repeat_CS"/>
</dbReference>
<dbReference type="Proteomes" id="UP000663852">
    <property type="component" value="Unassembled WGS sequence"/>
</dbReference>
<dbReference type="AlphaFoldDB" id="A0A815GHJ9"/>
<dbReference type="InterPro" id="IPR001680">
    <property type="entry name" value="WD40_rpt"/>
</dbReference>
<reference evidence="8" key="1">
    <citation type="submission" date="2021-02" db="EMBL/GenBank/DDBJ databases">
        <authorList>
            <person name="Nowell W R."/>
        </authorList>
    </citation>
    <scope>NUCLEOTIDE SEQUENCE</scope>
</reference>
<dbReference type="InterPro" id="IPR020472">
    <property type="entry name" value="WD40_PAC1"/>
</dbReference>
<dbReference type="SUPFAM" id="SSF51197">
    <property type="entry name" value="Clavaminate synthase-like"/>
    <property type="match status" value="1"/>
</dbReference>
<evidence type="ECO:0000256" key="2">
    <source>
        <dbReference type="ARBA" id="ARBA00022574"/>
    </source>
</evidence>
<keyword evidence="4" id="KW-0223">Dioxygenase</keyword>
<keyword evidence="10" id="KW-1185">Reference proteome</keyword>
<dbReference type="GO" id="GO:0016705">
    <property type="term" value="F:oxidoreductase activity, acting on paired donors, with incorporation or reduction of molecular oxygen"/>
    <property type="evidence" value="ECO:0007669"/>
    <property type="project" value="InterPro"/>
</dbReference>
<dbReference type="InterPro" id="IPR015943">
    <property type="entry name" value="WD40/YVTN_repeat-like_dom_sf"/>
</dbReference>
<feature type="repeat" description="WD" evidence="6">
    <location>
        <begin position="242"/>
        <end position="282"/>
    </location>
</feature>
<feature type="domain" description="Prolyl 4-hydroxylase alpha subunit" evidence="7">
    <location>
        <begin position="14"/>
        <end position="189"/>
    </location>
</feature>
<dbReference type="InterPro" id="IPR056828">
    <property type="entry name" value="Beta-prop_TEP1_C"/>
</dbReference>
<evidence type="ECO:0000256" key="3">
    <source>
        <dbReference type="ARBA" id="ARBA00022737"/>
    </source>
</evidence>
<feature type="repeat" description="WD" evidence="6">
    <location>
        <begin position="411"/>
        <end position="451"/>
    </location>
</feature>